<gene>
    <name evidence="1" type="ORF">GR217_34170</name>
</gene>
<organism evidence="1 2">
    <name type="scientific">Rhizobium ruizarguesonis</name>
    <dbReference type="NCBI Taxonomy" id="2081791"/>
    <lineage>
        <taxon>Bacteria</taxon>
        <taxon>Pseudomonadati</taxon>
        <taxon>Pseudomonadota</taxon>
        <taxon>Alphaproteobacteria</taxon>
        <taxon>Hyphomicrobiales</taxon>
        <taxon>Rhizobiaceae</taxon>
        <taxon>Rhizobium/Agrobacterium group</taxon>
        <taxon>Rhizobium</taxon>
    </lineage>
</organism>
<accession>A0AAE4YX78</accession>
<reference evidence="1 2" key="1">
    <citation type="submission" date="2019-12" db="EMBL/GenBank/DDBJ databases">
        <title>Rhizobium genotypes associated with high levels of biological nitrogen fixation by grain legumes in a temperate-maritime cropping system.</title>
        <authorList>
            <person name="Maluk M."/>
            <person name="Francesc Ferrando Molina F."/>
            <person name="Lopez Del Egido L."/>
            <person name="Lafos M."/>
            <person name="Langarica-Fuentes A."/>
            <person name="Gebre Yohannes G."/>
            <person name="Young M.W."/>
            <person name="Martin P."/>
            <person name="Gantlett R."/>
            <person name="Kenicer G."/>
            <person name="Hawes C."/>
            <person name="Begg G.S."/>
            <person name="Quilliam R.S."/>
            <person name="Squire G.R."/>
            <person name="Poole P.S."/>
            <person name="Young P.W."/>
            <person name="Iannetta P.M."/>
            <person name="James E.K."/>
        </authorList>
    </citation>
    <scope>NUCLEOTIDE SEQUENCE [LARGE SCALE GENOMIC DNA]</scope>
    <source>
        <strain evidence="1 2">JHI985</strain>
    </source>
</reference>
<dbReference type="Proteomes" id="UP000661163">
    <property type="component" value="Unassembled WGS sequence"/>
</dbReference>
<dbReference type="RefSeq" id="WP_164566514.1">
    <property type="nucleotide sequence ID" value="NZ_WUFC01000046.1"/>
</dbReference>
<dbReference type="EMBL" id="WUFC01000046">
    <property type="protein sequence ID" value="NEI52666.1"/>
    <property type="molecule type" value="Genomic_DNA"/>
</dbReference>
<dbReference type="AlphaFoldDB" id="A0AAE4YX78"/>
<protein>
    <submittedName>
        <fullName evidence="1">Uncharacterized protein</fullName>
    </submittedName>
</protein>
<comment type="caution">
    <text evidence="1">The sequence shown here is derived from an EMBL/GenBank/DDBJ whole genome shotgun (WGS) entry which is preliminary data.</text>
</comment>
<sequence>MRTVKDNSAALDAFVAKKMQIDNMLNLLLALSDRHFEVAPQDVTWGDVGDLEHYAAQLKEITDRAFRQGEYAPEAR</sequence>
<name>A0AAE4YX78_9HYPH</name>
<proteinExistence type="predicted"/>
<evidence type="ECO:0000313" key="1">
    <source>
        <dbReference type="EMBL" id="NEI52666.1"/>
    </source>
</evidence>
<evidence type="ECO:0000313" key="2">
    <source>
        <dbReference type="Proteomes" id="UP000661163"/>
    </source>
</evidence>